<protein>
    <submittedName>
        <fullName evidence="1">Uncharacterized protein</fullName>
    </submittedName>
</protein>
<dbReference type="RefSeq" id="WP_150873161.1">
    <property type="nucleotide sequence ID" value="NZ_VWSE01000010.1"/>
</dbReference>
<dbReference type="EMBL" id="VWSE01000010">
    <property type="protein sequence ID" value="KAB0285460.1"/>
    <property type="molecule type" value="Genomic_DNA"/>
</dbReference>
<dbReference type="AlphaFoldDB" id="A0A5N3QU74"/>
<name>A0A5N3QU74_9VIBR</name>
<proteinExistence type="predicted"/>
<accession>A0A5N3QU74</accession>
<dbReference type="Proteomes" id="UP000326789">
    <property type="component" value="Unassembled WGS sequence"/>
</dbReference>
<gene>
    <name evidence="1" type="ORF">F2P58_23385</name>
</gene>
<evidence type="ECO:0000313" key="1">
    <source>
        <dbReference type="EMBL" id="KAB0285460.1"/>
    </source>
</evidence>
<comment type="caution">
    <text evidence="1">The sequence shown here is derived from an EMBL/GenBank/DDBJ whole genome shotgun (WGS) entry which is preliminary data.</text>
</comment>
<reference evidence="1 2" key="1">
    <citation type="submission" date="2019-09" db="EMBL/GenBank/DDBJ databases">
        <title>Whole genome sequence of Vibrio fortis.</title>
        <authorList>
            <person name="Das S.K."/>
        </authorList>
    </citation>
    <scope>NUCLEOTIDE SEQUENCE [LARGE SCALE GENOMIC DNA]</scope>
    <source>
        <strain evidence="1 2">AN60</strain>
    </source>
</reference>
<sequence length="62" mass="7133">MVINVELLDGAIVEHDNEFYQLRVEEQRLVITELFTSARCSDSTKEKEVMRTVFASISSQPE</sequence>
<evidence type="ECO:0000313" key="2">
    <source>
        <dbReference type="Proteomes" id="UP000326789"/>
    </source>
</evidence>
<organism evidence="1 2">
    <name type="scientific">Vibrio fortis</name>
    <dbReference type="NCBI Taxonomy" id="212667"/>
    <lineage>
        <taxon>Bacteria</taxon>
        <taxon>Pseudomonadati</taxon>
        <taxon>Pseudomonadota</taxon>
        <taxon>Gammaproteobacteria</taxon>
        <taxon>Vibrionales</taxon>
        <taxon>Vibrionaceae</taxon>
        <taxon>Vibrio</taxon>
    </lineage>
</organism>